<dbReference type="AlphaFoldDB" id="A0A955LKD5"/>
<dbReference type="Proteomes" id="UP000751518">
    <property type="component" value="Unassembled WGS sequence"/>
</dbReference>
<dbReference type="SUPFAM" id="SSF52540">
    <property type="entry name" value="P-loop containing nucleoside triphosphate hydrolases"/>
    <property type="match status" value="1"/>
</dbReference>
<organism evidence="3 4">
    <name type="scientific">candidate division WWE3 bacterium</name>
    <dbReference type="NCBI Taxonomy" id="2053526"/>
    <lineage>
        <taxon>Bacteria</taxon>
        <taxon>Katanobacteria</taxon>
    </lineage>
</organism>
<evidence type="ECO:0000259" key="1">
    <source>
        <dbReference type="Pfam" id="PF01935"/>
    </source>
</evidence>
<feature type="domain" description="Helicase HerA central" evidence="1">
    <location>
        <begin position="395"/>
        <end position="480"/>
    </location>
</feature>
<dbReference type="PANTHER" id="PTHR30121:SF11">
    <property type="entry name" value="AAA+ ATPASE DOMAIN-CONTAINING PROTEIN"/>
    <property type="match status" value="1"/>
</dbReference>
<accession>A0A955LKD5</accession>
<dbReference type="InterPro" id="IPR051162">
    <property type="entry name" value="T4SS_component"/>
</dbReference>
<reference evidence="3" key="2">
    <citation type="journal article" date="2021" name="Microbiome">
        <title>Successional dynamics and alternative stable states in a saline activated sludge microbial community over 9 years.</title>
        <authorList>
            <person name="Wang Y."/>
            <person name="Ye J."/>
            <person name="Ju F."/>
            <person name="Liu L."/>
            <person name="Boyd J.A."/>
            <person name="Deng Y."/>
            <person name="Parks D.H."/>
            <person name="Jiang X."/>
            <person name="Yin X."/>
            <person name="Woodcroft B.J."/>
            <person name="Tyson G.W."/>
            <person name="Hugenholtz P."/>
            <person name="Polz M.F."/>
            <person name="Zhang T."/>
        </authorList>
    </citation>
    <scope>NUCLEOTIDE SEQUENCE</scope>
    <source>
        <strain evidence="3">HKST-UBA03</strain>
    </source>
</reference>
<feature type="domain" description="DUF8128" evidence="2">
    <location>
        <begin position="24"/>
        <end position="366"/>
    </location>
</feature>
<proteinExistence type="predicted"/>
<dbReference type="PANTHER" id="PTHR30121">
    <property type="entry name" value="UNCHARACTERIZED PROTEIN YJGR-RELATED"/>
    <property type="match status" value="1"/>
</dbReference>
<keyword evidence="3" id="KW-0238">DNA-binding</keyword>
<dbReference type="InterPro" id="IPR002789">
    <property type="entry name" value="HerA_central"/>
</dbReference>
<evidence type="ECO:0000313" key="3">
    <source>
        <dbReference type="EMBL" id="MCA9392089.1"/>
    </source>
</evidence>
<comment type="caution">
    <text evidence="3">The sequence shown here is derived from an EMBL/GenBank/DDBJ whole genome shotgun (WGS) entry which is preliminary data.</text>
</comment>
<gene>
    <name evidence="3" type="ORF">KC614_02700</name>
</gene>
<dbReference type="Pfam" id="PF26449">
    <property type="entry name" value="DUF8128"/>
    <property type="match status" value="1"/>
</dbReference>
<dbReference type="GO" id="GO:0003677">
    <property type="term" value="F:DNA binding"/>
    <property type="evidence" value="ECO:0007669"/>
    <property type="project" value="UniProtKB-KW"/>
</dbReference>
<dbReference type="CDD" id="cd01127">
    <property type="entry name" value="TrwB_TraG_TraD_VirD4"/>
    <property type="match status" value="2"/>
</dbReference>
<evidence type="ECO:0000313" key="4">
    <source>
        <dbReference type="Proteomes" id="UP000751518"/>
    </source>
</evidence>
<dbReference type="InterPro" id="IPR027417">
    <property type="entry name" value="P-loop_NTPase"/>
</dbReference>
<evidence type="ECO:0000259" key="2">
    <source>
        <dbReference type="Pfam" id="PF26449"/>
    </source>
</evidence>
<name>A0A955LKD5_UNCKA</name>
<reference evidence="3" key="1">
    <citation type="submission" date="2020-04" db="EMBL/GenBank/DDBJ databases">
        <authorList>
            <person name="Zhang T."/>
        </authorList>
    </citation>
    <scope>NUCLEOTIDE SEQUENCE</scope>
    <source>
        <strain evidence="3">HKST-UBA03</strain>
    </source>
</reference>
<protein>
    <submittedName>
        <fullName evidence="3">Type IV secretion system DNA-binding domain-containing protein</fullName>
    </submittedName>
</protein>
<sequence length="838" mass="94594">MIIPVVLVTLSVLAFAMAIKTVRDTYDEQRVEESVADGVLLVIKVPKENEQTPLAAEMFFAALHGLLQDEGEDLGIFSFEIVGTNEGVFFYTYVPKRFRKFIEGQIYAQYPTAEITEGEDYSAKAINASIAVRGTELILEKPFYYPIKSFPDFDVDPLAAITSSLEDMQDGEQIWFQLVVKPLAEGWQESGYKKIDELRTGKVRDDTPLLQHLISLMSEKGVRFLLDVLAGLVQQPSVYMVDRTEEAKKADKYEMTEENKSEVEAIKKKLSLLGFEVNMRVVGIAAGEESAQNNVSDFVAAFKQFSSGELNSFIRSGFIKEATSILDAYRKRSQPAEVDNVFVLNTEELASVYHLPNVSVATPNIDYILSKKAEPPLDLPIDAPMKFAKTTFRNKQVEFGVRVPDRRRHMYVLGKTGTGKSTLLRNMIIQDIRSGEGLAVIDPHGDLFNYVLDYIPQERLDDVVIFDPSDINYPVALNMFELFDPDQKGLVASGMVDVFRKRFEFSWGPRMEHLLRNTILTFLEIPHSSLLGVTRILVDRPYRRYIVNLVQDPILKEFWNNEFENMMANDRLSAEAVGPIQNRLGPFLATPTIRNLVGQAVGTIDLPRIMNEGKVFLVNLGKGGIGEDNSAILGSFLMSRLWFAALTRASIPEEERRDFHVYVDEFQNFATSSFASILSESRKYRMNLVMAHQYINQLAAGGDTTVRDAVFGNVGTMMNYVTGQEDAEILAKEYEPVFDANDVINLGKYQLYLKLMINSEQSRPFSAVALPPISDANGLRDEVVARSRARYGRPRDKVELAIHEWAGRTFAPGMDDDVVEQQRQEIYNRYKQLPGSKE</sequence>
<dbReference type="EMBL" id="JAGQKZ010000019">
    <property type="protein sequence ID" value="MCA9392089.1"/>
    <property type="molecule type" value="Genomic_DNA"/>
</dbReference>
<dbReference type="Pfam" id="PF01935">
    <property type="entry name" value="DUF87"/>
    <property type="match status" value="1"/>
</dbReference>
<dbReference type="Gene3D" id="3.40.50.300">
    <property type="entry name" value="P-loop containing nucleotide triphosphate hydrolases"/>
    <property type="match status" value="2"/>
</dbReference>
<dbReference type="InterPro" id="IPR058441">
    <property type="entry name" value="DUF8128"/>
</dbReference>